<gene>
    <name evidence="1" type="ORF">AHMF7616_04221</name>
</gene>
<evidence type="ECO:0000313" key="2">
    <source>
        <dbReference type="Proteomes" id="UP000253919"/>
    </source>
</evidence>
<name>A0A369QL15_9BACT</name>
<proteinExistence type="predicted"/>
<reference evidence="1 2" key="1">
    <citation type="submission" date="2018-04" db="EMBL/GenBank/DDBJ databases">
        <title>Adhaeribacter sp. HMF7616 genome sequencing and assembly.</title>
        <authorList>
            <person name="Kang H."/>
            <person name="Kang J."/>
            <person name="Cha I."/>
            <person name="Kim H."/>
            <person name="Joh K."/>
        </authorList>
    </citation>
    <scope>NUCLEOTIDE SEQUENCE [LARGE SCALE GENOMIC DNA]</scope>
    <source>
        <strain evidence="1 2">HMF7616</strain>
    </source>
</reference>
<evidence type="ECO:0000313" key="1">
    <source>
        <dbReference type="EMBL" id="RDC65591.1"/>
    </source>
</evidence>
<keyword evidence="2" id="KW-1185">Reference proteome</keyword>
<dbReference type="RefSeq" id="WP_115374578.1">
    <property type="nucleotide sequence ID" value="NZ_QASA01000001.1"/>
</dbReference>
<organism evidence="1 2">
    <name type="scientific">Adhaeribacter pallidiroseus</name>
    <dbReference type="NCBI Taxonomy" id="2072847"/>
    <lineage>
        <taxon>Bacteria</taxon>
        <taxon>Pseudomonadati</taxon>
        <taxon>Bacteroidota</taxon>
        <taxon>Cytophagia</taxon>
        <taxon>Cytophagales</taxon>
        <taxon>Hymenobacteraceae</taxon>
        <taxon>Adhaeribacter</taxon>
    </lineage>
</organism>
<protein>
    <submittedName>
        <fullName evidence="1">Uncharacterized protein</fullName>
    </submittedName>
</protein>
<accession>A0A369QL15</accession>
<dbReference type="EMBL" id="QASA01000001">
    <property type="protein sequence ID" value="RDC65591.1"/>
    <property type="molecule type" value="Genomic_DNA"/>
</dbReference>
<dbReference type="AlphaFoldDB" id="A0A369QL15"/>
<comment type="caution">
    <text evidence="1">The sequence shown here is derived from an EMBL/GenBank/DDBJ whole genome shotgun (WGS) entry which is preliminary data.</text>
</comment>
<sequence>MPIIGHKPKASSGTAWAFGSDMTLFAVEMWPALVTSQCTQDYDPEKLVNLSRAVLPCDNFYLLP</sequence>
<dbReference type="Proteomes" id="UP000253919">
    <property type="component" value="Unassembled WGS sequence"/>
</dbReference>